<feature type="transmembrane region" description="Helical" evidence="1">
    <location>
        <begin position="12"/>
        <end position="35"/>
    </location>
</feature>
<dbReference type="STRING" id="1802301.A2664_01510"/>
<keyword evidence="1" id="KW-1133">Transmembrane helix</keyword>
<comment type="caution">
    <text evidence="2">The sequence shown here is derived from an EMBL/GenBank/DDBJ whole genome shotgun (WGS) entry which is preliminary data.</text>
</comment>
<protein>
    <submittedName>
        <fullName evidence="2">Uncharacterized protein</fullName>
    </submittedName>
</protein>
<organism evidence="2 3">
    <name type="scientific">Candidatus Taylorbacteria bacterium RIFCSPHIGHO2_01_FULL_46_22b</name>
    <dbReference type="NCBI Taxonomy" id="1802301"/>
    <lineage>
        <taxon>Bacteria</taxon>
        <taxon>Candidatus Tayloriibacteriota</taxon>
    </lineage>
</organism>
<evidence type="ECO:0000256" key="1">
    <source>
        <dbReference type="SAM" id="Phobius"/>
    </source>
</evidence>
<evidence type="ECO:0000313" key="3">
    <source>
        <dbReference type="Proteomes" id="UP000178873"/>
    </source>
</evidence>
<sequence>MFLVGMRLSRIGTTVIFLSGVLMVLLLCAPYGSVATLPHNLALGSMVIGCVLFLTGQGSIYFSRDGFQLESIAVACIECGKYIGLATLILGLCLVVVYLTEGVWWWPPIFAFWAMVGGLGLALVAITVGFVLLVFVHPNA</sequence>
<dbReference type="AlphaFoldDB" id="A0A1G2M4V6"/>
<evidence type="ECO:0000313" key="2">
    <source>
        <dbReference type="EMBL" id="OHA18129.1"/>
    </source>
</evidence>
<reference evidence="2 3" key="1">
    <citation type="journal article" date="2016" name="Nat. Commun.">
        <title>Thousands of microbial genomes shed light on interconnected biogeochemical processes in an aquifer system.</title>
        <authorList>
            <person name="Anantharaman K."/>
            <person name="Brown C.T."/>
            <person name="Hug L.A."/>
            <person name="Sharon I."/>
            <person name="Castelle C.J."/>
            <person name="Probst A.J."/>
            <person name="Thomas B.C."/>
            <person name="Singh A."/>
            <person name="Wilkins M.J."/>
            <person name="Karaoz U."/>
            <person name="Brodie E.L."/>
            <person name="Williams K.H."/>
            <person name="Hubbard S.S."/>
            <person name="Banfield J.F."/>
        </authorList>
    </citation>
    <scope>NUCLEOTIDE SEQUENCE [LARGE SCALE GENOMIC DNA]</scope>
</reference>
<feature type="transmembrane region" description="Helical" evidence="1">
    <location>
        <begin position="82"/>
        <end position="106"/>
    </location>
</feature>
<gene>
    <name evidence="2" type="ORF">A2664_01510</name>
</gene>
<feature type="transmembrane region" description="Helical" evidence="1">
    <location>
        <begin position="112"/>
        <end position="136"/>
    </location>
</feature>
<dbReference type="Proteomes" id="UP000178873">
    <property type="component" value="Unassembled WGS sequence"/>
</dbReference>
<keyword evidence="1" id="KW-0812">Transmembrane</keyword>
<accession>A0A1G2M4V6</accession>
<name>A0A1G2M4V6_9BACT</name>
<keyword evidence="1" id="KW-0472">Membrane</keyword>
<dbReference type="EMBL" id="MHRF01000007">
    <property type="protein sequence ID" value="OHA18129.1"/>
    <property type="molecule type" value="Genomic_DNA"/>
</dbReference>
<proteinExistence type="predicted"/>
<feature type="transmembrane region" description="Helical" evidence="1">
    <location>
        <begin position="41"/>
        <end position="62"/>
    </location>
</feature>